<feature type="non-terminal residue" evidence="1">
    <location>
        <position position="33"/>
    </location>
</feature>
<gene>
    <name evidence="1" type="ORF">TSPGSL018_11195</name>
</gene>
<sequence>MTRKSYGLRSERWGRRYKRYVGCFTEPVSSKLG</sequence>
<dbReference type="EMBL" id="GBEZ01019076">
    <property type="protein sequence ID" value="JAC67430.1"/>
    <property type="molecule type" value="Transcribed_RNA"/>
</dbReference>
<proteinExistence type="predicted"/>
<accession>A0A061R9S4</accession>
<organism evidence="1">
    <name type="scientific">Tetraselmis sp. GSL018</name>
    <dbReference type="NCBI Taxonomy" id="582737"/>
    <lineage>
        <taxon>Eukaryota</taxon>
        <taxon>Viridiplantae</taxon>
        <taxon>Chlorophyta</taxon>
        <taxon>core chlorophytes</taxon>
        <taxon>Chlorodendrophyceae</taxon>
        <taxon>Chlorodendrales</taxon>
        <taxon>Chlorodendraceae</taxon>
        <taxon>Tetraselmis</taxon>
    </lineage>
</organism>
<evidence type="ECO:0000313" key="1">
    <source>
        <dbReference type="EMBL" id="JAC67430.1"/>
    </source>
</evidence>
<dbReference type="AlphaFoldDB" id="A0A061R9S4"/>
<protein>
    <submittedName>
        <fullName evidence="1">Uncharacterized protein</fullName>
    </submittedName>
</protein>
<reference evidence="1" key="1">
    <citation type="submission" date="2014-05" db="EMBL/GenBank/DDBJ databases">
        <title>The transcriptome of the halophilic microalga Tetraselmis sp. GSL018 isolated from the Great Salt Lake, Utah.</title>
        <authorList>
            <person name="Jinkerson R.E."/>
            <person name="D'Adamo S."/>
            <person name="Posewitz M.C."/>
        </authorList>
    </citation>
    <scope>NUCLEOTIDE SEQUENCE</scope>
    <source>
        <strain evidence="1">GSL018</strain>
    </source>
</reference>
<name>A0A061R9S4_9CHLO</name>